<evidence type="ECO:0000313" key="3">
    <source>
        <dbReference type="EMBL" id="KAH9374387.1"/>
    </source>
</evidence>
<feature type="transmembrane region" description="Helical" evidence="2">
    <location>
        <begin position="12"/>
        <end position="35"/>
    </location>
</feature>
<gene>
    <name evidence="3" type="ORF">HPB48_001971</name>
</gene>
<keyword evidence="4" id="KW-1185">Reference proteome</keyword>
<organism evidence="3 4">
    <name type="scientific">Haemaphysalis longicornis</name>
    <name type="common">Bush tick</name>
    <dbReference type="NCBI Taxonomy" id="44386"/>
    <lineage>
        <taxon>Eukaryota</taxon>
        <taxon>Metazoa</taxon>
        <taxon>Ecdysozoa</taxon>
        <taxon>Arthropoda</taxon>
        <taxon>Chelicerata</taxon>
        <taxon>Arachnida</taxon>
        <taxon>Acari</taxon>
        <taxon>Parasitiformes</taxon>
        <taxon>Ixodida</taxon>
        <taxon>Ixodoidea</taxon>
        <taxon>Ixodidae</taxon>
        <taxon>Haemaphysalinae</taxon>
        <taxon>Haemaphysalis</taxon>
    </lineage>
</organism>
<evidence type="ECO:0000256" key="2">
    <source>
        <dbReference type="SAM" id="Phobius"/>
    </source>
</evidence>
<accession>A0A9J6GGV1</accession>
<keyword evidence="2" id="KW-0812">Transmembrane</keyword>
<proteinExistence type="predicted"/>
<dbReference type="Gene3D" id="3.30.70.1820">
    <property type="entry name" value="L1 transposable element, RRM domain"/>
    <property type="match status" value="1"/>
</dbReference>
<sequence>MLIVVKEGERLEVCLFCLLKGCFICSYFCCFPAMLNLTRALFKRNMLQSLQKGQTEILNKLASIDSPIAKHEGMIADIKDSLGATKKQVEDLGEVVTEQRDDISILQKEFKNLQAKNVDLENRCRRQNLSFYGIDDNKAKTWDQFEELIKKILGDKLGIEVASLQRAHRIGVYREQKKATDYRKFPLVQKKERHLVERENIEGVRAQH</sequence>
<dbReference type="OrthoDB" id="7395641at2759"/>
<dbReference type="Proteomes" id="UP000821853">
    <property type="component" value="Chromosome 4"/>
</dbReference>
<name>A0A9J6GGV1_HAELO</name>
<keyword evidence="2" id="KW-1133">Transmembrane helix</keyword>
<dbReference type="AlphaFoldDB" id="A0A9J6GGV1"/>
<protein>
    <submittedName>
        <fullName evidence="3">Uncharacterized protein</fullName>
    </submittedName>
</protein>
<comment type="caution">
    <text evidence="3">The sequence shown here is derived from an EMBL/GenBank/DDBJ whole genome shotgun (WGS) entry which is preliminary data.</text>
</comment>
<evidence type="ECO:0000313" key="4">
    <source>
        <dbReference type="Proteomes" id="UP000821853"/>
    </source>
</evidence>
<keyword evidence="1" id="KW-0175">Coiled coil</keyword>
<feature type="coiled-coil region" evidence="1">
    <location>
        <begin position="96"/>
        <end position="130"/>
    </location>
</feature>
<evidence type="ECO:0000256" key="1">
    <source>
        <dbReference type="SAM" id="Coils"/>
    </source>
</evidence>
<keyword evidence="2" id="KW-0472">Membrane</keyword>
<reference evidence="3 4" key="1">
    <citation type="journal article" date="2020" name="Cell">
        <title>Large-Scale Comparative Analyses of Tick Genomes Elucidate Their Genetic Diversity and Vector Capacities.</title>
        <authorList>
            <consortium name="Tick Genome and Microbiome Consortium (TIGMIC)"/>
            <person name="Jia N."/>
            <person name="Wang J."/>
            <person name="Shi W."/>
            <person name="Du L."/>
            <person name="Sun Y."/>
            <person name="Zhan W."/>
            <person name="Jiang J.F."/>
            <person name="Wang Q."/>
            <person name="Zhang B."/>
            <person name="Ji P."/>
            <person name="Bell-Sakyi L."/>
            <person name="Cui X.M."/>
            <person name="Yuan T.T."/>
            <person name="Jiang B.G."/>
            <person name="Yang W.F."/>
            <person name="Lam T.T."/>
            <person name="Chang Q.C."/>
            <person name="Ding S.J."/>
            <person name="Wang X.J."/>
            <person name="Zhu J.G."/>
            <person name="Ruan X.D."/>
            <person name="Zhao L."/>
            <person name="Wei J.T."/>
            <person name="Ye R.Z."/>
            <person name="Que T.C."/>
            <person name="Du C.H."/>
            <person name="Zhou Y.H."/>
            <person name="Cheng J.X."/>
            <person name="Dai P.F."/>
            <person name="Guo W.B."/>
            <person name="Han X.H."/>
            <person name="Huang E.J."/>
            <person name="Li L.F."/>
            <person name="Wei W."/>
            <person name="Gao Y.C."/>
            <person name="Liu J.Z."/>
            <person name="Shao H.Z."/>
            <person name="Wang X."/>
            <person name="Wang C.C."/>
            <person name="Yang T.C."/>
            <person name="Huo Q.B."/>
            <person name="Li W."/>
            <person name="Chen H.Y."/>
            <person name="Chen S.E."/>
            <person name="Zhou L.G."/>
            <person name="Ni X.B."/>
            <person name="Tian J.H."/>
            <person name="Sheng Y."/>
            <person name="Liu T."/>
            <person name="Pan Y.S."/>
            <person name="Xia L.Y."/>
            <person name="Li J."/>
            <person name="Zhao F."/>
            <person name="Cao W.C."/>
        </authorList>
    </citation>
    <scope>NUCLEOTIDE SEQUENCE [LARGE SCALE GENOMIC DNA]</scope>
    <source>
        <strain evidence="3">HaeL-2018</strain>
    </source>
</reference>
<dbReference type="VEuPathDB" id="VectorBase:HLOH_063129"/>
<dbReference type="EMBL" id="JABSTR010000006">
    <property type="protein sequence ID" value="KAH9374387.1"/>
    <property type="molecule type" value="Genomic_DNA"/>
</dbReference>